<dbReference type="InterPro" id="IPR052160">
    <property type="entry name" value="Gypsy_RT_Integrase-like"/>
</dbReference>
<dbReference type="PANTHER" id="PTHR47266">
    <property type="entry name" value="ENDONUCLEASE-RELATED"/>
    <property type="match status" value="1"/>
</dbReference>
<reference evidence="3" key="1">
    <citation type="submission" date="2024-07" db="EMBL/GenBank/DDBJ databases">
        <title>Two chromosome-level genome assemblies of Korean endemic species Abeliophyllum distichum and Forsythia ovata (Oleaceae).</title>
        <authorList>
            <person name="Jang H."/>
        </authorList>
    </citation>
    <scope>NUCLEOTIDE SEQUENCE [LARGE SCALE GENOMIC DNA]</scope>
</reference>
<comment type="caution">
    <text evidence="2">The sequence shown here is derived from an EMBL/GenBank/DDBJ whole genome shotgun (WGS) entry which is preliminary data.</text>
</comment>
<dbReference type="EMBL" id="JBFOLK010000001">
    <property type="protein sequence ID" value="KAL2542138.1"/>
    <property type="molecule type" value="Genomic_DNA"/>
</dbReference>
<feature type="domain" description="Integrase zinc-binding" evidence="1">
    <location>
        <begin position="5"/>
        <end position="59"/>
    </location>
</feature>
<dbReference type="AlphaFoldDB" id="A0ABD1VZR1"/>
<protein>
    <recommendedName>
        <fullName evidence="1">Integrase zinc-binding domain-containing protein</fullName>
    </recommendedName>
</protein>
<dbReference type="Proteomes" id="UP001604336">
    <property type="component" value="Unassembled WGS sequence"/>
</dbReference>
<dbReference type="Pfam" id="PF17921">
    <property type="entry name" value="Integrase_H2C2"/>
    <property type="match status" value="1"/>
</dbReference>
<organism evidence="2 3">
    <name type="scientific">Abeliophyllum distichum</name>
    <dbReference type="NCBI Taxonomy" id="126358"/>
    <lineage>
        <taxon>Eukaryota</taxon>
        <taxon>Viridiplantae</taxon>
        <taxon>Streptophyta</taxon>
        <taxon>Embryophyta</taxon>
        <taxon>Tracheophyta</taxon>
        <taxon>Spermatophyta</taxon>
        <taxon>Magnoliopsida</taxon>
        <taxon>eudicotyledons</taxon>
        <taxon>Gunneridae</taxon>
        <taxon>Pentapetalae</taxon>
        <taxon>asterids</taxon>
        <taxon>lamiids</taxon>
        <taxon>Lamiales</taxon>
        <taxon>Oleaceae</taxon>
        <taxon>Forsythieae</taxon>
        <taxon>Abeliophyllum</taxon>
    </lineage>
</organism>
<evidence type="ECO:0000313" key="3">
    <source>
        <dbReference type="Proteomes" id="UP001604336"/>
    </source>
</evidence>
<dbReference type="InterPro" id="IPR041588">
    <property type="entry name" value="Integrase_H2C2"/>
</dbReference>
<proteinExistence type="predicted"/>
<dbReference type="Gene3D" id="1.10.340.70">
    <property type="match status" value="1"/>
</dbReference>
<sequence>MGGDLMRSLIIKYHDKLWAGHQEEERTSALLLRAYYWLQMRDDIATYVKTCLVCQQDKTDYEKKTGLLEALFVSTRSFKSVSMDYIVSLPKVGDLGTIIIVVDHLSKYVIFNASPRFALMPKRSLPTNKSPFETVTGQQPLLSHTLDIDQSTKSPQAKIFYREWERSIEIAQNYLEKA</sequence>
<name>A0ABD1VZR1_9LAMI</name>
<gene>
    <name evidence="2" type="ORF">Adt_03116</name>
</gene>
<evidence type="ECO:0000313" key="2">
    <source>
        <dbReference type="EMBL" id="KAL2542138.1"/>
    </source>
</evidence>
<evidence type="ECO:0000259" key="1">
    <source>
        <dbReference type="Pfam" id="PF17921"/>
    </source>
</evidence>
<accession>A0ABD1VZR1</accession>
<keyword evidence="3" id="KW-1185">Reference proteome</keyword>